<reference evidence="1" key="2">
    <citation type="journal article" date="2015" name="Fish Shellfish Immunol.">
        <title>Early steps in the European eel (Anguilla anguilla)-Vibrio vulnificus interaction in the gills: Role of the RtxA13 toxin.</title>
        <authorList>
            <person name="Callol A."/>
            <person name="Pajuelo D."/>
            <person name="Ebbesson L."/>
            <person name="Teles M."/>
            <person name="MacKenzie S."/>
            <person name="Amaro C."/>
        </authorList>
    </citation>
    <scope>NUCLEOTIDE SEQUENCE</scope>
</reference>
<accession>A0A0E9V912</accession>
<evidence type="ECO:0000313" key="1">
    <source>
        <dbReference type="EMBL" id="JAH73935.1"/>
    </source>
</evidence>
<proteinExistence type="predicted"/>
<dbReference type="AlphaFoldDB" id="A0A0E9V912"/>
<dbReference type="EMBL" id="GBXM01034642">
    <property type="protein sequence ID" value="JAH73935.1"/>
    <property type="molecule type" value="Transcribed_RNA"/>
</dbReference>
<organism evidence="1">
    <name type="scientific">Anguilla anguilla</name>
    <name type="common">European freshwater eel</name>
    <name type="synonym">Muraena anguilla</name>
    <dbReference type="NCBI Taxonomy" id="7936"/>
    <lineage>
        <taxon>Eukaryota</taxon>
        <taxon>Metazoa</taxon>
        <taxon>Chordata</taxon>
        <taxon>Craniata</taxon>
        <taxon>Vertebrata</taxon>
        <taxon>Euteleostomi</taxon>
        <taxon>Actinopterygii</taxon>
        <taxon>Neopterygii</taxon>
        <taxon>Teleostei</taxon>
        <taxon>Anguilliformes</taxon>
        <taxon>Anguillidae</taxon>
        <taxon>Anguilla</taxon>
    </lineage>
</organism>
<sequence length="45" mass="5410">MMQCIKLYYKKATTYTTVFDVTSYPWSHSCNCLSILCKYFQPDWT</sequence>
<protein>
    <submittedName>
        <fullName evidence="1">Uncharacterized protein</fullName>
    </submittedName>
</protein>
<name>A0A0E9V912_ANGAN</name>
<reference evidence="1" key="1">
    <citation type="submission" date="2014-11" db="EMBL/GenBank/DDBJ databases">
        <authorList>
            <person name="Amaro Gonzalez C."/>
        </authorList>
    </citation>
    <scope>NUCLEOTIDE SEQUENCE</scope>
</reference>